<dbReference type="PANTHER" id="PTHR46033:SF8">
    <property type="entry name" value="PROTEIN MAINTENANCE OF MERISTEMS-LIKE"/>
    <property type="match status" value="1"/>
</dbReference>
<feature type="domain" description="Aminotransferase-like plant mobile" evidence="1">
    <location>
        <begin position="103"/>
        <end position="198"/>
    </location>
</feature>
<gene>
    <name evidence="2" type="ORF">Ahy_A10g047527</name>
</gene>
<proteinExistence type="predicted"/>
<evidence type="ECO:0000313" key="3">
    <source>
        <dbReference type="Proteomes" id="UP000289738"/>
    </source>
</evidence>
<reference evidence="2 3" key="1">
    <citation type="submission" date="2019-01" db="EMBL/GenBank/DDBJ databases">
        <title>Sequencing of cultivated peanut Arachis hypogaea provides insights into genome evolution and oil improvement.</title>
        <authorList>
            <person name="Chen X."/>
        </authorList>
    </citation>
    <scope>NUCLEOTIDE SEQUENCE [LARGE SCALE GENOMIC DNA]</scope>
    <source>
        <strain evidence="3">cv. Fuhuasheng</strain>
        <tissue evidence="2">Leaves</tissue>
    </source>
</reference>
<dbReference type="Proteomes" id="UP000289738">
    <property type="component" value="Chromosome A10"/>
</dbReference>
<dbReference type="PANTHER" id="PTHR46033">
    <property type="entry name" value="PROTEIN MAIN-LIKE 2"/>
    <property type="match status" value="1"/>
</dbReference>
<dbReference type="InterPro" id="IPR019557">
    <property type="entry name" value="AminoTfrase-like_pln_mobile"/>
</dbReference>
<evidence type="ECO:0000259" key="1">
    <source>
        <dbReference type="Pfam" id="PF10536"/>
    </source>
</evidence>
<dbReference type="GO" id="GO:0010073">
    <property type="term" value="P:meristem maintenance"/>
    <property type="evidence" value="ECO:0007669"/>
    <property type="project" value="InterPro"/>
</dbReference>
<sequence length="199" mass="23315">MEDDPNRLYQLDGVAHIAGAIHLEVSKKTYNSCFTSCTWFQETFSELPQGADDEMVRKYARAYIMMLLSTRRPKSSISARWSRAYCWRHPPRVVLPPRNCIDKFTLKCTWFQEIFSELPKGADEMVRRYARAYIMILLCTRLFGDNSSTHLHIRWLPYARLEDMGQYSWGLAALSWLFRCMCHVANRNIVKLASPLQLH</sequence>
<dbReference type="AlphaFoldDB" id="A0A445B2X2"/>
<evidence type="ECO:0000313" key="2">
    <source>
        <dbReference type="EMBL" id="RYR33000.1"/>
    </source>
</evidence>
<organism evidence="2 3">
    <name type="scientific">Arachis hypogaea</name>
    <name type="common">Peanut</name>
    <dbReference type="NCBI Taxonomy" id="3818"/>
    <lineage>
        <taxon>Eukaryota</taxon>
        <taxon>Viridiplantae</taxon>
        <taxon>Streptophyta</taxon>
        <taxon>Embryophyta</taxon>
        <taxon>Tracheophyta</taxon>
        <taxon>Spermatophyta</taxon>
        <taxon>Magnoliopsida</taxon>
        <taxon>eudicotyledons</taxon>
        <taxon>Gunneridae</taxon>
        <taxon>Pentapetalae</taxon>
        <taxon>rosids</taxon>
        <taxon>fabids</taxon>
        <taxon>Fabales</taxon>
        <taxon>Fabaceae</taxon>
        <taxon>Papilionoideae</taxon>
        <taxon>50 kb inversion clade</taxon>
        <taxon>dalbergioids sensu lato</taxon>
        <taxon>Dalbergieae</taxon>
        <taxon>Pterocarpus clade</taxon>
        <taxon>Arachis</taxon>
    </lineage>
</organism>
<dbReference type="Pfam" id="PF10536">
    <property type="entry name" value="PMD"/>
    <property type="match status" value="1"/>
</dbReference>
<keyword evidence="3" id="KW-1185">Reference proteome</keyword>
<protein>
    <recommendedName>
        <fullName evidence="1">Aminotransferase-like plant mobile domain-containing protein</fullName>
    </recommendedName>
</protein>
<accession>A0A445B2X2</accession>
<comment type="caution">
    <text evidence="2">The sequence shown here is derived from an EMBL/GenBank/DDBJ whole genome shotgun (WGS) entry which is preliminary data.</text>
</comment>
<name>A0A445B2X2_ARAHY</name>
<dbReference type="InterPro" id="IPR044824">
    <property type="entry name" value="MAIN-like"/>
</dbReference>
<dbReference type="EMBL" id="SDMP01000010">
    <property type="protein sequence ID" value="RYR33000.1"/>
    <property type="molecule type" value="Genomic_DNA"/>
</dbReference>